<dbReference type="GO" id="GO:0006307">
    <property type="term" value="P:DNA alkylation repair"/>
    <property type="evidence" value="ECO:0007669"/>
    <property type="project" value="TreeGrafter"/>
</dbReference>
<dbReference type="GO" id="GO:0008725">
    <property type="term" value="F:DNA-3-methyladenine glycosylase activity"/>
    <property type="evidence" value="ECO:0007669"/>
    <property type="project" value="TreeGrafter"/>
</dbReference>
<comment type="caution">
    <text evidence="4">The sequence shown here is derived from an EMBL/GenBank/DDBJ whole genome shotgun (WGS) entry which is preliminary data.</text>
</comment>
<keyword evidence="5" id="KW-1185">Reference proteome</keyword>
<dbReference type="GO" id="GO:0032131">
    <property type="term" value="F:alkylated DNA binding"/>
    <property type="evidence" value="ECO:0007669"/>
    <property type="project" value="TreeGrafter"/>
</dbReference>
<dbReference type="AlphaFoldDB" id="A0A3D9SR63"/>
<organism evidence="4 5">
    <name type="scientific">Thermomonospora umbrina</name>
    <dbReference type="NCBI Taxonomy" id="111806"/>
    <lineage>
        <taxon>Bacteria</taxon>
        <taxon>Bacillati</taxon>
        <taxon>Actinomycetota</taxon>
        <taxon>Actinomycetes</taxon>
        <taxon>Streptosporangiales</taxon>
        <taxon>Thermomonosporaceae</taxon>
        <taxon>Thermomonospora</taxon>
    </lineage>
</organism>
<accession>A0A3D9SR63</accession>
<dbReference type="GO" id="GO:0032993">
    <property type="term" value="C:protein-DNA complex"/>
    <property type="evidence" value="ECO:0007669"/>
    <property type="project" value="TreeGrafter"/>
</dbReference>
<evidence type="ECO:0000256" key="1">
    <source>
        <dbReference type="ARBA" id="ARBA00022763"/>
    </source>
</evidence>
<keyword evidence="2" id="KW-0234">DNA repair</keyword>
<dbReference type="SUPFAM" id="SSF48150">
    <property type="entry name" value="DNA-glycosylase"/>
    <property type="match status" value="1"/>
</dbReference>
<dbReference type="InterPro" id="IPR051912">
    <property type="entry name" value="Alkylbase_DNA_Glycosylase/TA"/>
</dbReference>
<dbReference type="Gene3D" id="1.10.340.30">
    <property type="entry name" value="Hypothetical protein, domain 2"/>
    <property type="match status" value="1"/>
</dbReference>
<sequence length="297" mass="32815">MTGPLTRTWRPPWPVDVAATLAPHRRGRHDPAYRTTPDGAVWRTSFTPDGPGALRVRGRADLGEVEAFAWGPGGAWLLEGLPELLGSEDEPGTLEPLHAVVRDGAARRRGWRIGRSNRVFEALVPAVLEQKVVSQEAWRAWGYLLRRFGEPAPGAPEMRVPPPPAVWARIPSWEWHRSGAEAVRARTIMNAARVAGRLEQDAAEGRLRSLPGVGVWTAAETRQRAVGDPDAVSVGDYHLPGLVGWALAGRKVDDAGMLELLEPYAGHRHRVTRLLELSGRRPPRRGPRMSVRDYRAF</sequence>
<evidence type="ECO:0000313" key="5">
    <source>
        <dbReference type="Proteomes" id="UP000256661"/>
    </source>
</evidence>
<keyword evidence="1" id="KW-0227">DNA damage</keyword>
<dbReference type="GO" id="GO:0043916">
    <property type="term" value="F:DNA-7-methylguanine glycosylase activity"/>
    <property type="evidence" value="ECO:0007669"/>
    <property type="project" value="TreeGrafter"/>
</dbReference>
<dbReference type="InterPro" id="IPR011257">
    <property type="entry name" value="DNA_glycosylase"/>
</dbReference>
<dbReference type="RefSeq" id="WP_116023885.1">
    <property type="nucleotide sequence ID" value="NZ_QTTT01000001.1"/>
</dbReference>
<dbReference type="OrthoDB" id="5501430at2"/>
<dbReference type="GO" id="GO:0005737">
    <property type="term" value="C:cytoplasm"/>
    <property type="evidence" value="ECO:0007669"/>
    <property type="project" value="TreeGrafter"/>
</dbReference>
<protein>
    <submittedName>
        <fullName evidence="4">3-methyladenine DNA glycosylase/8-oxoguanine DNA glycosylase</fullName>
    </submittedName>
</protein>
<proteinExistence type="predicted"/>
<dbReference type="Proteomes" id="UP000256661">
    <property type="component" value="Unassembled WGS sequence"/>
</dbReference>
<feature type="region of interest" description="Disordered" evidence="3">
    <location>
        <begin position="27"/>
        <end position="46"/>
    </location>
</feature>
<dbReference type="GO" id="GO:0006285">
    <property type="term" value="P:base-excision repair, AP site formation"/>
    <property type="evidence" value="ECO:0007669"/>
    <property type="project" value="TreeGrafter"/>
</dbReference>
<reference evidence="4 5" key="1">
    <citation type="submission" date="2018-08" db="EMBL/GenBank/DDBJ databases">
        <title>Sequencing the genomes of 1000 actinobacteria strains.</title>
        <authorList>
            <person name="Klenk H.-P."/>
        </authorList>
    </citation>
    <scope>NUCLEOTIDE SEQUENCE [LARGE SCALE GENOMIC DNA]</scope>
    <source>
        <strain evidence="4 5">DSM 43927</strain>
    </source>
</reference>
<evidence type="ECO:0000256" key="2">
    <source>
        <dbReference type="ARBA" id="ARBA00023204"/>
    </source>
</evidence>
<gene>
    <name evidence="4" type="ORF">DFJ69_3918</name>
</gene>
<dbReference type="EMBL" id="QTTT01000001">
    <property type="protein sequence ID" value="REE98429.1"/>
    <property type="molecule type" value="Genomic_DNA"/>
</dbReference>
<dbReference type="PANTHER" id="PTHR43003:SF6">
    <property type="entry name" value="DNA GLYCOSYLASE"/>
    <property type="match status" value="1"/>
</dbReference>
<dbReference type="PANTHER" id="PTHR43003">
    <property type="entry name" value="DNA-3-METHYLADENINE GLYCOSYLASE"/>
    <property type="match status" value="1"/>
</dbReference>
<evidence type="ECO:0000313" key="4">
    <source>
        <dbReference type="EMBL" id="REE98429.1"/>
    </source>
</evidence>
<evidence type="ECO:0000256" key="3">
    <source>
        <dbReference type="SAM" id="MobiDB-lite"/>
    </source>
</evidence>
<name>A0A3D9SR63_9ACTN</name>